<reference evidence="11 12" key="1">
    <citation type="submission" date="2017-05" db="EMBL/GenBank/DDBJ databases">
        <title>The Genome Sequence of Tsuchiyaea wingfieldii DSM 27421.</title>
        <authorList>
            <person name="Cuomo C."/>
            <person name="Passer A."/>
            <person name="Billmyre B."/>
            <person name="Heitman J."/>
        </authorList>
    </citation>
    <scope>NUCLEOTIDE SEQUENCE [LARGE SCALE GENOMIC DNA]</scope>
    <source>
        <strain evidence="11 12">DSM 27421</strain>
    </source>
</reference>
<comment type="subunit">
    <text evidence="5">Homotetramer.</text>
</comment>
<dbReference type="GO" id="GO:0050897">
    <property type="term" value="F:cobalt ion binding"/>
    <property type="evidence" value="ECO:0007669"/>
    <property type="project" value="InterPro"/>
</dbReference>
<feature type="domain" description="Amidohydrolase-related" evidence="10">
    <location>
        <begin position="55"/>
        <end position="432"/>
    </location>
</feature>
<dbReference type="NCBIfam" id="TIGR03178">
    <property type="entry name" value="allantoinase"/>
    <property type="match status" value="1"/>
</dbReference>
<dbReference type="PANTHER" id="PTHR43668">
    <property type="entry name" value="ALLANTOINASE"/>
    <property type="match status" value="1"/>
</dbReference>
<dbReference type="FunFam" id="3.20.20.140:FF:000032">
    <property type="entry name" value="Allantoinase Dal1"/>
    <property type="match status" value="1"/>
</dbReference>
<keyword evidence="9" id="KW-0862">Zinc</keyword>
<evidence type="ECO:0000313" key="12">
    <source>
        <dbReference type="Proteomes" id="UP000322245"/>
    </source>
</evidence>
<dbReference type="Gene3D" id="3.20.20.140">
    <property type="entry name" value="Metal-dependent hydrolases"/>
    <property type="match status" value="1"/>
</dbReference>
<organism evidence="11 12">
    <name type="scientific">Cryptococcus floricola</name>
    <dbReference type="NCBI Taxonomy" id="2591691"/>
    <lineage>
        <taxon>Eukaryota</taxon>
        <taxon>Fungi</taxon>
        <taxon>Dikarya</taxon>
        <taxon>Basidiomycota</taxon>
        <taxon>Agaricomycotina</taxon>
        <taxon>Tremellomycetes</taxon>
        <taxon>Tremellales</taxon>
        <taxon>Cryptococcaceae</taxon>
        <taxon>Cryptococcus</taxon>
    </lineage>
</organism>
<comment type="catalytic activity">
    <reaction evidence="1">
        <text>(S)-allantoin + H2O = allantoate + H(+)</text>
        <dbReference type="Rhea" id="RHEA:17029"/>
        <dbReference type="ChEBI" id="CHEBI:15377"/>
        <dbReference type="ChEBI" id="CHEBI:15378"/>
        <dbReference type="ChEBI" id="CHEBI:15678"/>
        <dbReference type="ChEBI" id="CHEBI:17536"/>
        <dbReference type="EC" id="3.5.2.5"/>
    </reaction>
</comment>
<comment type="cofactor">
    <cofactor evidence="2">
        <name>Zn(2+)</name>
        <dbReference type="ChEBI" id="CHEBI:29105"/>
    </cofactor>
</comment>
<evidence type="ECO:0000256" key="9">
    <source>
        <dbReference type="ARBA" id="ARBA00022833"/>
    </source>
</evidence>
<dbReference type="GO" id="GO:0006145">
    <property type="term" value="P:purine nucleobase catabolic process"/>
    <property type="evidence" value="ECO:0007669"/>
    <property type="project" value="TreeGrafter"/>
</dbReference>
<comment type="caution">
    <text evidence="11">The sequence shown here is derived from an EMBL/GenBank/DDBJ whole genome shotgun (WGS) entry which is preliminary data.</text>
</comment>
<dbReference type="InterPro" id="IPR018228">
    <property type="entry name" value="DNase_TatD-rel_CS"/>
</dbReference>
<dbReference type="InterPro" id="IPR032466">
    <property type="entry name" value="Metal_Hydrolase"/>
</dbReference>
<dbReference type="AlphaFoldDB" id="A0A5D3AZU0"/>
<evidence type="ECO:0000256" key="3">
    <source>
        <dbReference type="ARBA" id="ARBA00004968"/>
    </source>
</evidence>
<dbReference type="EC" id="3.5.2.5" evidence="6"/>
<dbReference type="Pfam" id="PF01979">
    <property type="entry name" value="Amidohydro_1"/>
    <property type="match status" value="1"/>
</dbReference>
<dbReference type="InterPro" id="IPR050138">
    <property type="entry name" value="DHOase/Allantoinase_Hydrolase"/>
</dbReference>
<evidence type="ECO:0000256" key="4">
    <source>
        <dbReference type="ARBA" id="ARBA00010368"/>
    </source>
</evidence>
<dbReference type="EMBL" id="NIDF01000026">
    <property type="protein sequence ID" value="TYJ56328.1"/>
    <property type="molecule type" value="Genomic_DNA"/>
</dbReference>
<gene>
    <name evidence="11" type="ORF">B9479_003020</name>
</gene>
<dbReference type="PROSITE" id="PS01137">
    <property type="entry name" value="TATD_1"/>
    <property type="match status" value="1"/>
</dbReference>
<dbReference type="UniPathway" id="UPA00395">
    <property type="reaction ID" value="UER00653"/>
</dbReference>
<comment type="similarity">
    <text evidence="4">Belongs to the metallo-dependent hydrolases superfamily. Allantoinase family.</text>
</comment>
<evidence type="ECO:0000256" key="1">
    <source>
        <dbReference type="ARBA" id="ARBA00001756"/>
    </source>
</evidence>
<dbReference type="InterPro" id="IPR017593">
    <property type="entry name" value="Allantoinase"/>
</dbReference>
<dbReference type="InterPro" id="IPR011059">
    <property type="entry name" value="Metal-dep_hydrolase_composite"/>
</dbReference>
<dbReference type="GO" id="GO:0004038">
    <property type="term" value="F:allantoinase activity"/>
    <property type="evidence" value="ECO:0007669"/>
    <property type="project" value="UniProtKB-EC"/>
</dbReference>
<dbReference type="GO" id="GO:0008270">
    <property type="term" value="F:zinc ion binding"/>
    <property type="evidence" value="ECO:0007669"/>
    <property type="project" value="InterPro"/>
</dbReference>
<evidence type="ECO:0000313" key="11">
    <source>
        <dbReference type="EMBL" id="TYJ56328.1"/>
    </source>
</evidence>
<evidence type="ECO:0000256" key="8">
    <source>
        <dbReference type="ARBA" id="ARBA00022801"/>
    </source>
</evidence>
<evidence type="ECO:0000256" key="7">
    <source>
        <dbReference type="ARBA" id="ARBA00022723"/>
    </source>
</evidence>
<sequence length="449" mass="48287">MPTTITAPLAILPGSHAPQPATIVYDNGVITSIHRGLLAKDAVEGDLIEVAEGKVLLPGLLDTHVHLNQPGRTAWEGFQTGTLAALAGGVTTLIDMPLNSIPPTCTVEGLYAKQAEAKRVGIKTDVGFWGGIIPGNAGELKPLLKEGVKGFKCFLIESGVDEFPCVDEQDLIKACDALEGTNALVMFHAEMDSHPHSSSLPHPTHYSTFLASRPPSWEIDALSLILRLAKKYSGLRFHIVHLSAAGAVPLIKKARKEGLSNLTVETCFHYICLSGEDIPDNATQYKCCPPIRDEANRKLIVEALLDGTINYLVSDHSPCVPELKKGDFMSAWGGVSGLGFGLSLTWTLLGGKGGRVELGKIIEWMGSTQALQVGLEGKKGELMVGADADFVVFDPDAEWEVTLDTLRFKNKVSPYLGKTLKGLVEKTYLGGKLAWDRGKEVNDVVGKFV</sequence>
<evidence type="ECO:0000256" key="2">
    <source>
        <dbReference type="ARBA" id="ARBA00001947"/>
    </source>
</evidence>
<accession>A0A5D3AZU0</accession>
<evidence type="ECO:0000259" key="10">
    <source>
        <dbReference type="Pfam" id="PF01979"/>
    </source>
</evidence>
<proteinExistence type="inferred from homology"/>
<keyword evidence="12" id="KW-1185">Reference proteome</keyword>
<dbReference type="InterPro" id="IPR006680">
    <property type="entry name" value="Amidohydro-rel"/>
</dbReference>
<keyword evidence="8" id="KW-0378">Hydrolase</keyword>
<dbReference type="SUPFAM" id="SSF51338">
    <property type="entry name" value="Composite domain of metallo-dependent hydrolases"/>
    <property type="match status" value="1"/>
</dbReference>
<dbReference type="Proteomes" id="UP000322245">
    <property type="component" value="Unassembled WGS sequence"/>
</dbReference>
<protein>
    <recommendedName>
        <fullName evidence="6">allantoinase</fullName>
        <ecNumber evidence="6">3.5.2.5</ecNumber>
    </recommendedName>
</protein>
<dbReference type="SUPFAM" id="SSF51556">
    <property type="entry name" value="Metallo-dependent hydrolases"/>
    <property type="match status" value="1"/>
</dbReference>
<keyword evidence="7" id="KW-0479">Metal-binding</keyword>
<dbReference type="GO" id="GO:0005737">
    <property type="term" value="C:cytoplasm"/>
    <property type="evidence" value="ECO:0007669"/>
    <property type="project" value="TreeGrafter"/>
</dbReference>
<evidence type="ECO:0000256" key="5">
    <source>
        <dbReference type="ARBA" id="ARBA00011881"/>
    </source>
</evidence>
<evidence type="ECO:0000256" key="6">
    <source>
        <dbReference type="ARBA" id="ARBA00012863"/>
    </source>
</evidence>
<dbReference type="GO" id="GO:0000256">
    <property type="term" value="P:allantoin catabolic process"/>
    <property type="evidence" value="ECO:0007669"/>
    <property type="project" value="UniProtKB-UniPathway"/>
</dbReference>
<comment type="pathway">
    <text evidence="3">Nitrogen metabolism; (S)-allantoin degradation; allantoate from (S)-allantoin: step 1/1.</text>
</comment>
<name>A0A5D3AZU0_9TREE</name>
<dbReference type="PANTHER" id="PTHR43668:SF2">
    <property type="entry name" value="ALLANTOINASE"/>
    <property type="match status" value="1"/>
</dbReference>